<dbReference type="AlphaFoldDB" id="A9DD88"/>
<sequence>MPLHRFDLAPVSFSLDTDVGHIAALHIADGDRQLSPLHRAPWADDSEAVFEATTPPNVKRLSGDFFCAPFGRNDVVEAPSHGWPANSDWEHVETTDAGDHLTAVFTLAHEVMGATLEKRITLRAGHPFIYQEHRFEGGQGAVSVAHHVIVHLREGGRLAVSPKAFAFTPPESLEPDPARGRSILAYPARSEDLGAFPLAGGGTADLTRYPPGESHEDFLTLVERQDGNRNGVALGWSVVSRIAEQDRILILKNSQTLPVTMLWMSNGGRDYAPWSSRHTGVLGIEDGRASGLGHADSIRPNAMNSNGIPTAFDLGSDQTVRIRQVIGACAIAPDEGEVADLSVKPGRVTLHFEGGSSRTLPFDSEFLESQEN</sequence>
<reference evidence="1 2" key="1">
    <citation type="submission" date="2007-10" db="EMBL/GenBank/DDBJ databases">
        <authorList>
            <person name="Wagner-Dobler I."/>
            <person name="Ferriera S."/>
            <person name="Johnson J."/>
            <person name="Kravitz S."/>
            <person name="Beeson K."/>
            <person name="Sutton G."/>
            <person name="Rogers Y.-H."/>
            <person name="Friedman R."/>
            <person name="Frazier M."/>
            <person name="Venter J.C."/>
        </authorList>
    </citation>
    <scope>NUCLEOTIDE SEQUENCE [LARGE SCALE GENOMIC DNA]</scope>
    <source>
        <strain evidence="1 2">DFL-43</strain>
    </source>
</reference>
<organism evidence="1 2">
    <name type="scientific">Hoeflea phototrophica (strain DSM 17068 / NCIMB 14078 / DFL-43)</name>
    <dbReference type="NCBI Taxonomy" id="411684"/>
    <lineage>
        <taxon>Bacteria</taxon>
        <taxon>Pseudomonadati</taxon>
        <taxon>Pseudomonadota</taxon>
        <taxon>Alphaproteobacteria</taxon>
        <taxon>Hyphomicrobiales</taxon>
        <taxon>Rhizobiaceae</taxon>
        <taxon>Hoeflea</taxon>
    </lineage>
</organism>
<dbReference type="HOGENOM" id="CLU_059919_0_0_5"/>
<evidence type="ECO:0000313" key="2">
    <source>
        <dbReference type="Proteomes" id="UP000004291"/>
    </source>
</evidence>
<dbReference type="OrthoDB" id="7335506at2"/>
<dbReference type="EMBL" id="ABIA03000002">
    <property type="protein sequence ID" value="EDQ32029.1"/>
    <property type="molecule type" value="Genomic_DNA"/>
</dbReference>
<dbReference type="RefSeq" id="WP_007196377.1">
    <property type="nucleotide sequence ID" value="NZ_CM002917.1"/>
</dbReference>
<dbReference type="eggNOG" id="COG2017">
    <property type="taxonomic scope" value="Bacteria"/>
</dbReference>
<evidence type="ECO:0000313" key="1">
    <source>
        <dbReference type="EMBL" id="EDQ32029.1"/>
    </source>
</evidence>
<gene>
    <name evidence="1" type="ORF">HPDFL43_02929</name>
</gene>
<dbReference type="Proteomes" id="UP000004291">
    <property type="component" value="Chromosome"/>
</dbReference>
<proteinExistence type="predicted"/>
<accession>A9DD88</accession>
<protein>
    <submittedName>
        <fullName evidence="1">Uncharacterized protein</fullName>
    </submittedName>
</protein>
<comment type="caution">
    <text evidence="1">The sequence shown here is derived from an EMBL/GenBank/DDBJ whole genome shotgun (WGS) entry which is preliminary data.</text>
</comment>
<reference evidence="1 2" key="2">
    <citation type="submission" date="2012-06" db="EMBL/GenBank/DDBJ databases">
        <authorList>
            <person name="Fiebig A."/>
        </authorList>
    </citation>
    <scope>NUCLEOTIDE SEQUENCE [LARGE SCALE GENOMIC DNA]</scope>
    <source>
        <strain evidence="1 2">DFL-43</strain>
    </source>
</reference>
<name>A9DD88_HOEPD</name>
<keyword evidence="2" id="KW-1185">Reference proteome</keyword>
<dbReference type="STRING" id="411684.HPDFL43_02929"/>